<comment type="subunit">
    <text evidence="6">Interacts with RsgI.</text>
</comment>
<dbReference type="PIRSF" id="PIRSF038953">
    <property type="entry name" value="SigI"/>
    <property type="match status" value="1"/>
</dbReference>
<dbReference type="Proteomes" id="UP000005435">
    <property type="component" value="Chromosome"/>
</dbReference>
<feature type="short sequence motif" description="Polymerase core binding" evidence="6">
    <location>
        <begin position="61"/>
        <end position="74"/>
    </location>
</feature>
<dbReference type="NCBIfam" id="TIGR02895">
    <property type="entry name" value="spore_sigI"/>
    <property type="match status" value="1"/>
</dbReference>
<dbReference type="SUPFAM" id="SSF88946">
    <property type="entry name" value="Sigma2 domain of RNA polymerase sigma factors"/>
    <property type="match status" value="1"/>
</dbReference>
<dbReference type="RefSeq" id="WP_014255901.1">
    <property type="nucleotide sequence ID" value="NC_016627.1"/>
</dbReference>
<proteinExistence type="inferred from homology"/>
<evidence type="ECO:0000313" key="9">
    <source>
        <dbReference type="EMBL" id="AEV69351.1"/>
    </source>
</evidence>
<dbReference type="HOGENOM" id="CLU_082361_0_0_9"/>
<evidence type="ECO:0000256" key="7">
    <source>
        <dbReference type="SAM" id="Coils"/>
    </source>
</evidence>
<name>G8M342_ACECE</name>
<dbReference type="Pfam" id="PF04542">
    <property type="entry name" value="Sigma70_r2"/>
    <property type="match status" value="1"/>
</dbReference>
<dbReference type="KEGG" id="ccl:Clocl_2798"/>
<dbReference type="InterPro" id="IPR013325">
    <property type="entry name" value="RNA_pol_sigma_r2"/>
</dbReference>
<dbReference type="GO" id="GO:0003677">
    <property type="term" value="F:DNA binding"/>
    <property type="evidence" value="ECO:0007669"/>
    <property type="project" value="UniProtKB-UniRule"/>
</dbReference>
<reference evidence="10" key="1">
    <citation type="submission" date="2011-12" db="EMBL/GenBank/DDBJ databases">
        <title>Complete sequence of Clostridium clariflavum DSM 19732.</title>
        <authorList>
            <consortium name="US DOE Joint Genome Institute"/>
            <person name="Lucas S."/>
            <person name="Han J."/>
            <person name="Lapidus A."/>
            <person name="Cheng J.-F."/>
            <person name="Goodwin L."/>
            <person name="Pitluck S."/>
            <person name="Peters L."/>
            <person name="Teshima H."/>
            <person name="Detter J.C."/>
            <person name="Han C."/>
            <person name="Tapia R."/>
            <person name="Land M."/>
            <person name="Hauser L."/>
            <person name="Kyrpides N."/>
            <person name="Ivanova N."/>
            <person name="Pagani I."/>
            <person name="Kitzmiller T."/>
            <person name="Lynd L."/>
            <person name="Izquierdo J."/>
            <person name="Woyke T."/>
        </authorList>
    </citation>
    <scope>NUCLEOTIDE SEQUENCE [LARGE SCALE GENOMIC DNA]</scope>
    <source>
        <strain evidence="10">DSM 19732 / NBRC 101661 / EBR45</strain>
    </source>
</reference>
<keyword evidence="3 6" id="KW-0731">Sigma factor</keyword>
<feature type="coiled-coil region" evidence="7">
    <location>
        <begin position="138"/>
        <end position="165"/>
    </location>
</feature>
<protein>
    <recommendedName>
        <fullName evidence="6">RNA polymerase sigma factor SigI</fullName>
    </recommendedName>
</protein>
<accession>G8M342</accession>
<dbReference type="NCBIfam" id="NF006173">
    <property type="entry name" value="PRK08311.2-1"/>
    <property type="match status" value="1"/>
</dbReference>
<dbReference type="eggNOG" id="COG1191">
    <property type="taxonomic scope" value="Bacteria"/>
</dbReference>
<evidence type="ECO:0000256" key="5">
    <source>
        <dbReference type="ARBA" id="ARBA00023163"/>
    </source>
</evidence>
<keyword evidence="2 6" id="KW-0805">Transcription regulation</keyword>
<keyword evidence="10" id="KW-1185">Reference proteome</keyword>
<dbReference type="STRING" id="720554.Clocl_2798"/>
<dbReference type="InterPro" id="IPR007627">
    <property type="entry name" value="RNA_pol_sigma70_r2"/>
</dbReference>
<keyword evidence="5 6" id="KW-0804">Transcription</keyword>
<dbReference type="HAMAP" id="MF_02064">
    <property type="entry name" value="Sigma70_SigI"/>
    <property type="match status" value="1"/>
</dbReference>
<reference evidence="9 10" key="2">
    <citation type="journal article" date="2012" name="Stand. Genomic Sci.">
        <title>Complete Genome Sequence of Clostridium clariflavum DSM 19732.</title>
        <authorList>
            <person name="Izquierdo J.A."/>
            <person name="Goodwin L."/>
            <person name="Davenport K.W."/>
            <person name="Teshima H."/>
            <person name="Bruce D."/>
            <person name="Detter C."/>
            <person name="Tapia R."/>
            <person name="Han S."/>
            <person name="Land M."/>
            <person name="Hauser L."/>
            <person name="Jeffries C.D."/>
            <person name="Han J."/>
            <person name="Pitluck S."/>
            <person name="Nolan M."/>
            <person name="Chen A."/>
            <person name="Huntemann M."/>
            <person name="Mavromatis K."/>
            <person name="Mikhailova N."/>
            <person name="Liolios K."/>
            <person name="Woyke T."/>
            <person name="Lynd L.R."/>
        </authorList>
    </citation>
    <scope>NUCLEOTIDE SEQUENCE [LARGE SCALE GENOMIC DNA]</scope>
    <source>
        <strain evidence="10">DSM 19732 / NBRC 101661 / EBR45</strain>
    </source>
</reference>
<gene>
    <name evidence="6" type="primary">sigI</name>
    <name evidence="9" type="ordered locus">Clocl_2798</name>
</gene>
<evidence type="ECO:0000256" key="1">
    <source>
        <dbReference type="ARBA" id="ARBA00022490"/>
    </source>
</evidence>
<dbReference type="GO" id="GO:0016987">
    <property type="term" value="F:sigma factor activity"/>
    <property type="evidence" value="ECO:0007669"/>
    <property type="project" value="UniProtKB-UniRule"/>
</dbReference>
<comment type="function">
    <text evidence="6">Sigma factors are initiation factors that promote the attachment of RNA polymerase to specific initiation sites and are then released.</text>
</comment>
<dbReference type="OrthoDB" id="3190733at2"/>
<evidence type="ECO:0000313" key="10">
    <source>
        <dbReference type="Proteomes" id="UP000005435"/>
    </source>
</evidence>
<feature type="DNA-binding region" description="H-T-H motif" evidence="6">
    <location>
        <begin position="201"/>
        <end position="220"/>
    </location>
</feature>
<comment type="activity regulation">
    <text evidence="6">Negatively regulated by the anti-sigma-I factor RsgI.</text>
</comment>
<evidence type="ECO:0000256" key="4">
    <source>
        <dbReference type="ARBA" id="ARBA00023125"/>
    </source>
</evidence>
<dbReference type="GO" id="GO:0006352">
    <property type="term" value="P:DNA-templated transcription initiation"/>
    <property type="evidence" value="ECO:0007669"/>
    <property type="project" value="UniProtKB-UniRule"/>
</dbReference>
<dbReference type="Gene3D" id="1.10.1740.10">
    <property type="match status" value="1"/>
</dbReference>
<dbReference type="EMBL" id="CP003065">
    <property type="protein sequence ID" value="AEV69351.1"/>
    <property type="molecule type" value="Genomic_DNA"/>
</dbReference>
<dbReference type="AlphaFoldDB" id="G8M342"/>
<evidence type="ECO:0000256" key="6">
    <source>
        <dbReference type="HAMAP-Rule" id="MF_02064"/>
    </source>
</evidence>
<keyword evidence="1 6" id="KW-0963">Cytoplasm</keyword>
<organism evidence="9 10">
    <name type="scientific">Acetivibrio clariflavus (strain DSM 19732 / NBRC 101661 / EBR45)</name>
    <name type="common">Clostridium clariflavum</name>
    <dbReference type="NCBI Taxonomy" id="720554"/>
    <lineage>
        <taxon>Bacteria</taxon>
        <taxon>Bacillati</taxon>
        <taxon>Bacillota</taxon>
        <taxon>Clostridia</taxon>
        <taxon>Eubacteriales</taxon>
        <taxon>Oscillospiraceae</taxon>
        <taxon>Acetivibrio</taxon>
    </lineage>
</organism>
<comment type="subcellular location">
    <subcellularLocation>
        <location evidence="6">Cytoplasm</location>
    </subcellularLocation>
</comment>
<sequence>MINLKLRSMRKQEADSFLDIIQKIKDGDVLLRNKFINDYKPFILKCVYKLVGKKENLVQSDEYSIALMAFNEALDSYDADKNIKFISFAKEIIRRRIIDYIRSTKKNNMVIPFSYFTENDNNFEEEYLCDTSSDYCSYYDAKEEIKNLEQKMNEYNMTIEELINSSPKHQDTRLICLNVAKIITEDEMLFKKFREKKTLPYNELREHVNLCRRTLEKNRKFIIAMVLILKSDLDVLKKYIFDTIGR</sequence>
<keyword evidence="4 6" id="KW-0238">DNA-binding</keyword>
<dbReference type="InterPro" id="IPR014244">
    <property type="entry name" value="RNA_pol_sigma-I"/>
</dbReference>
<evidence type="ECO:0000256" key="3">
    <source>
        <dbReference type="ARBA" id="ARBA00023082"/>
    </source>
</evidence>
<evidence type="ECO:0000259" key="8">
    <source>
        <dbReference type="Pfam" id="PF04542"/>
    </source>
</evidence>
<keyword evidence="7" id="KW-0175">Coiled coil</keyword>
<keyword evidence="6" id="KW-0346">Stress response</keyword>
<feature type="domain" description="RNA polymerase sigma-70 region 2" evidence="8">
    <location>
        <begin position="36"/>
        <end position="105"/>
    </location>
</feature>
<comment type="similarity">
    <text evidence="6">Belongs to the sigma-70 factor family. SigI subfamily.</text>
</comment>
<dbReference type="GO" id="GO:0005737">
    <property type="term" value="C:cytoplasm"/>
    <property type="evidence" value="ECO:0007669"/>
    <property type="project" value="UniProtKB-SubCell"/>
</dbReference>
<evidence type="ECO:0000256" key="2">
    <source>
        <dbReference type="ARBA" id="ARBA00023015"/>
    </source>
</evidence>